<dbReference type="EMBL" id="BFEA01000159">
    <property type="protein sequence ID" value="GBG72101.1"/>
    <property type="molecule type" value="Genomic_DNA"/>
</dbReference>
<dbReference type="AlphaFoldDB" id="A0A388KPW5"/>
<evidence type="ECO:0000313" key="2">
    <source>
        <dbReference type="Proteomes" id="UP000265515"/>
    </source>
</evidence>
<dbReference type="Gramene" id="GBG72101">
    <property type="protein sequence ID" value="GBG72101"/>
    <property type="gene ID" value="CBR_g11034"/>
</dbReference>
<keyword evidence="2" id="KW-1185">Reference proteome</keyword>
<reference evidence="1 2" key="1">
    <citation type="journal article" date="2018" name="Cell">
        <title>The Chara Genome: Secondary Complexity and Implications for Plant Terrestrialization.</title>
        <authorList>
            <person name="Nishiyama T."/>
            <person name="Sakayama H."/>
            <person name="Vries J.D."/>
            <person name="Buschmann H."/>
            <person name="Saint-Marcoux D."/>
            <person name="Ullrich K.K."/>
            <person name="Haas F.B."/>
            <person name="Vanderstraeten L."/>
            <person name="Becker D."/>
            <person name="Lang D."/>
            <person name="Vosolsobe S."/>
            <person name="Rombauts S."/>
            <person name="Wilhelmsson P.K.I."/>
            <person name="Janitza P."/>
            <person name="Kern R."/>
            <person name="Heyl A."/>
            <person name="Rumpler F."/>
            <person name="Villalobos L.I.A.C."/>
            <person name="Clay J.M."/>
            <person name="Skokan R."/>
            <person name="Toyoda A."/>
            <person name="Suzuki Y."/>
            <person name="Kagoshima H."/>
            <person name="Schijlen E."/>
            <person name="Tajeshwar N."/>
            <person name="Catarino B."/>
            <person name="Hetherington A.J."/>
            <person name="Saltykova A."/>
            <person name="Bonnot C."/>
            <person name="Breuninger H."/>
            <person name="Symeonidi A."/>
            <person name="Radhakrishnan G.V."/>
            <person name="Van Nieuwerburgh F."/>
            <person name="Deforce D."/>
            <person name="Chang C."/>
            <person name="Karol K.G."/>
            <person name="Hedrich R."/>
            <person name="Ulvskov P."/>
            <person name="Glockner G."/>
            <person name="Delwiche C.F."/>
            <person name="Petrasek J."/>
            <person name="Van de Peer Y."/>
            <person name="Friml J."/>
            <person name="Beilby M."/>
            <person name="Dolan L."/>
            <person name="Kohara Y."/>
            <person name="Sugano S."/>
            <person name="Fujiyama A."/>
            <person name="Delaux P.-M."/>
            <person name="Quint M."/>
            <person name="TheiBen G."/>
            <person name="Hagemann M."/>
            <person name="Harholt J."/>
            <person name="Dunand C."/>
            <person name="Zachgo S."/>
            <person name="Langdale J."/>
            <person name="Maumus F."/>
            <person name="Straeten D.V.D."/>
            <person name="Gould S.B."/>
            <person name="Rensing S.A."/>
        </authorList>
    </citation>
    <scope>NUCLEOTIDE SEQUENCE [LARGE SCALE GENOMIC DNA]</scope>
    <source>
        <strain evidence="1 2">S276</strain>
    </source>
</reference>
<protein>
    <submittedName>
        <fullName evidence="1">Uncharacterized protein</fullName>
    </submittedName>
</protein>
<proteinExistence type="predicted"/>
<comment type="caution">
    <text evidence="1">The sequence shown here is derived from an EMBL/GenBank/DDBJ whole genome shotgun (WGS) entry which is preliminary data.</text>
</comment>
<organism evidence="1 2">
    <name type="scientific">Chara braunii</name>
    <name type="common">Braun's stonewort</name>
    <dbReference type="NCBI Taxonomy" id="69332"/>
    <lineage>
        <taxon>Eukaryota</taxon>
        <taxon>Viridiplantae</taxon>
        <taxon>Streptophyta</taxon>
        <taxon>Charophyceae</taxon>
        <taxon>Charales</taxon>
        <taxon>Characeae</taxon>
        <taxon>Chara</taxon>
    </lineage>
</organism>
<evidence type="ECO:0000313" key="1">
    <source>
        <dbReference type="EMBL" id="GBG72101.1"/>
    </source>
</evidence>
<dbReference type="Proteomes" id="UP000265515">
    <property type="component" value="Unassembled WGS sequence"/>
</dbReference>
<gene>
    <name evidence="1" type="ORF">CBR_g11034</name>
</gene>
<name>A0A388KPW5_CHABU</name>
<sequence length="100" mass="11621">MEREHVRRVFASLLPTTSPLGIHGLYTYGRRSSELCSFHTCAQVKKANLERRVEKVKDRSDTFGWQRFMEVEERVKLAGAVRAATVAREVYYLGAVHYRF</sequence>
<accession>A0A388KPW5</accession>